<name>A0ACB6RZK0_9PLEO</name>
<protein>
    <submittedName>
        <fullName evidence="1">Uncharacterized protein</fullName>
    </submittedName>
</protein>
<dbReference type="Proteomes" id="UP000799754">
    <property type="component" value="Unassembled WGS sequence"/>
</dbReference>
<accession>A0ACB6RZK0</accession>
<evidence type="ECO:0000313" key="2">
    <source>
        <dbReference type="Proteomes" id="UP000799754"/>
    </source>
</evidence>
<sequence length="160" mass="16690">MHNPFKTQGAAHYIGGCGSSDSSTNNTTCCKEASLSNPPNPVHRCFDPDNARDVIPLSAPPHASPATNTPQEPLTIPSTNPKMSPTASVIELPSTHPTTTQSQYPSGWPPETIASIERAKAAEKHKEEGEKNKTKGATRVGATVEIVAIGLAVGLASLLG</sequence>
<reference evidence="1" key="1">
    <citation type="journal article" date="2020" name="Stud. Mycol.">
        <title>101 Dothideomycetes genomes: a test case for predicting lifestyles and emergence of pathogens.</title>
        <authorList>
            <person name="Haridas S."/>
            <person name="Albert R."/>
            <person name="Binder M."/>
            <person name="Bloem J."/>
            <person name="Labutti K."/>
            <person name="Salamov A."/>
            <person name="Andreopoulos B."/>
            <person name="Baker S."/>
            <person name="Barry K."/>
            <person name="Bills G."/>
            <person name="Bluhm B."/>
            <person name="Cannon C."/>
            <person name="Castanera R."/>
            <person name="Culley D."/>
            <person name="Daum C."/>
            <person name="Ezra D."/>
            <person name="Gonzalez J."/>
            <person name="Henrissat B."/>
            <person name="Kuo A."/>
            <person name="Liang C."/>
            <person name="Lipzen A."/>
            <person name="Lutzoni F."/>
            <person name="Magnuson J."/>
            <person name="Mondo S."/>
            <person name="Nolan M."/>
            <person name="Ohm R."/>
            <person name="Pangilinan J."/>
            <person name="Park H.-J."/>
            <person name="Ramirez L."/>
            <person name="Alfaro M."/>
            <person name="Sun H."/>
            <person name="Tritt A."/>
            <person name="Yoshinaga Y."/>
            <person name="Zwiers L.-H."/>
            <person name="Turgeon B."/>
            <person name="Goodwin S."/>
            <person name="Spatafora J."/>
            <person name="Crous P."/>
            <person name="Grigoriev I."/>
        </authorList>
    </citation>
    <scope>NUCLEOTIDE SEQUENCE</scope>
    <source>
        <strain evidence="1">CBS 525.71</strain>
    </source>
</reference>
<dbReference type="EMBL" id="MU006717">
    <property type="protein sequence ID" value="KAF2627455.1"/>
    <property type="molecule type" value="Genomic_DNA"/>
</dbReference>
<proteinExistence type="predicted"/>
<keyword evidence="2" id="KW-1185">Reference proteome</keyword>
<comment type="caution">
    <text evidence="1">The sequence shown here is derived from an EMBL/GenBank/DDBJ whole genome shotgun (WGS) entry which is preliminary data.</text>
</comment>
<gene>
    <name evidence="1" type="ORF">BU25DRAFT_421870</name>
</gene>
<evidence type="ECO:0000313" key="1">
    <source>
        <dbReference type="EMBL" id="KAF2627455.1"/>
    </source>
</evidence>
<organism evidence="1 2">
    <name type="scientific">Macroventuria anomochaeta</name>
    <dbReference type="NCBI Taxonomy" id="301207"/>
    <lineage>
        <taxon>Eukaryota</taxon>
        <taxon>Fungi</taxon>
        <taxon>Dikarya</taxon>
        <taxon>Ascomycota</taxon>
        <taxon>Pezizomycotina</taxon>
        <taxon>Dothideomycetes</taxon>
        <taxon>Pleosporomycetidae</taxon>
        <taxon>Pleosporales</taxon>
        <taxon>Pleosporineae</taxon>
        <taxon>Didymellaceae</taxon>
        <taxon>Macroventuria</taxon>
    </lineage>
</organism>